<keyword evidence="3" id="KW-1185">Reference proteome</keyword>
<dbReference type="EMBL" id="KV417721">
    <property type="protein sequence ID" value="KZP08413.1"/>
    <property type="molecule type" value="Genomic_DNA"/>
</dbReference>
<dbReference type="OrthoDB" id="2418900at2759"/>
<sequence>MVRCPFCSRGCRSVDALNRHQAQTPKCMQARRNFRKSIIQAHRQRLLETSPNISEVAEGSLGDQMEIPGGSPDHIPMVTDEPGDLEGDGTGEMLAADQDASAPRRTTAVEVEDEDAHRTRDCRPEWIHPFPDAGRTFGVRARTNLEAIRDEQILKGEEVLGPFESDEEWQLAKWLIKNVGHNQADEFLRLPIVQNHVNPSFRNKDALLSSADSLPQGADWKCRLVKLVGDIKDDNEEVRTEELELWYRDPVDVVRELMGNPVFRDVMQYSPEQVYRDEAGTDRVVNEMWTGNWWWDMQKRLPPGATIAPLILSSDKTRLSQFRGDKSAWPVYLTIGNISKDIRRQATSHATVLVGYLPVGKFDCFGDKTRSMARYQTFHHCMSMILESMNEAGRKGVDMVCADGFVRQIWPILAAYVADYPEQCLVACCMENRCPICTVQPVNRGSHMPAPERNRDEIVSMLIAKANGQADSDFKLHFKELGLRAVCPPFWVTLPHTDIFKAFTPDLLHQLHKGVFKDHLVKWCTELIGKAELDARFRAMPSHPGLRHFKNGISYVSQWTGAEHKEMEKVFVGILASSGVDQRIVKAVRAILDFIYYASLHTHTTTTLNALRESLDFFHSNKDSFIELEARMQDHFNIPKIHSMEHYVDLIWNFGSADGYNTESPERLHIDYAKDAYRASNKKDYTAQMTVWLARQEAVDRFQVYLDWYTLVHEDDSEAVTVTMASSTNDGAPRTYKVAKHHPPALTSIPATQIIKDHNASQFLEAVSTFLRSHNSPIQPHNFDSFNLFKRLEFWLPVIPEVGASLVKLKNIVRATPPVTASGRRKAEPAHLDFALIRTAEQNARTAGSTLQGLRVGHIRVIFKLPDVYRVTTTHPLAYVEWFTPFSAHVDVASDLHTITRSTRMHHHYAEVIEVDRVVRNCQLIPKFGRVVNPSWTSENVVELCHTFYVNHYIDYHLFVMFKARLTGCIST</sequence>
<dbReference type="Pfam" id="PF18759">
    <property type="entry name" value="Plavaka"/>
    <property type="match status" value="1"/>
</dbReference>
<proteinExistence type="predicted"/>
<evidence type="ECO:0008006" key="4">
    <source>
        <dbReference type="Google" id="ProtNLM"/>
    </source>
</evidence>
<name>A0A165XCL9_9AGAM</name>
<evidence type="ECO:0000256" key="1">
    <source>
        <dbReference type="SAM" id="MobiDB-lite"/>
    </source>
</evidence>
<protein>
    <recommendedName>
        <fullName evidence="4">C2H2-type domain-containing protein</fullName>
    </recommendedName>
</protein>
<dbReference type="STRING" id="436010.A0A165XCL9"/>
<dbReference type="AlphaFoldDB" id="A0A165XCL9"/>
<gene>
    <name evidence="2" type="ORF">FIBSPDRAFT_761353</name>
</gene>
<evidence type="ECO:0000313" key="2">
    <source>
        <dbReference type="EMBL" id="KZP08413.1"/>
    </source>
</evidence>
<accession>A0A165XCL9</accession>
<dbReference type="InterPro" id="IPR041078">
    <property type="entry name" value="Plavaka"/>
</dbReference>
<evidence type="ECO:0000313" key="3">
    <source>
        <dbReference type="Proteomes" id="UP000076532"/>
    </source>
</evidence>
<organism evidence="2 3">
    <name type="scientific">Athelia psychrophila</name>
    <dbReference type="NCBI Taxonomy" id="1759441"/>
    <lineage>
        <taxon>Eukaryota</taxon>
        <taxon>Fungi</taxon>
        <taxon>Dikarya</taxon>
        <taxon>Basidiomycota</taxon>
        <taxon>Agaricomycotina</taxon>
        <taxon>Agaricomycetes</taxon>
        <taxon>Agaricomycetidae</taxon>
        <taxon>Atheliales</taxon>
        <taxon>Atheliaceae</taxon>
        <taxon>Athelia</taxon>
    </lineage>
</organism>
<reference evidence="2 3" key="1">
    <citation type="journal article" date="2016" name="Mol. Biol. Evol.">
        <title>Comparative Genomics of Early-Diverging Mushroom-Forming Fungi Provides Insights into the Origins of Lignocellulose Decay Capabilities.</title>
        <authorList>
            <person name="Nagy L.G."/>
            <person name="Riley R."/>
            <person name="Tritt A."/>
            <person name="Adam C."/>
            <person name="Daum C."/>
            <person name="Floudas D."/>
            <person name="Sun H."/>
            <person name="Yadav J.S."/>
            <person name="Pangilinan J."/>
            <person name="Larsson K.H."/>
            <person name="Matsuura K."/>
            <person name="Barry K."/>
            <person name="Labutti K."/>
            <person name="Kuo R."/>
            <person name="Ohm R.A."/>
            <person name="Bhattacharya S.S."/>
            <person name="Shirouzu T."/>
            <person name="Yoshinaga Y."/>
            <person name="Martin F.M."/>
            <person name="Grigoriev I.V."/>
            <person name="Hibbett D.S."/>
        </authorList>
    </citation>
    <scope>NUCLEOTIDE SEQUENCE [LARGE SCALE GENOMIC DNA]</scope>
    <source>
        <strain evidence="2 3">CBS 109695</strain>
    </source>
</reference>
<feature type="region of interest" description="Disordered" evidence="1">
    <location>
        <begin position="97"/>
        <end position="117"/>
    </location>
</feature>
<dbReference type="Proteomes" id="UP000076532">
    <property type="component" value="Unassembled WGS sequence"/>
</dbReference>